<dbReference type="STRING" id="183478.A0A364N1C6"/>
<evidence type="ECO:0000256" key="5">
    <source>
        <dbReference type="SAM" id="MobiDB-lite"/>
    </source>
</evidence>
<reference evidence="11" key="1">
    <citation type="submission" date="2018-05" db="EMBL/GenBank/DDBJ databases">
        <title>Draft genome sequence of Stemphylium lycopersici strain CIDEFI 213.</title>
        <authorList>
            <person name="Medina R."/>
            <person name="Franco M.E.E."/>
            <person name="Lucentini C.G."/>
            <person name="Saparrat M.C.N."/>
            <person name="Balatti P.A."/>
        </authorList>
    </citation>
    <scope>NUCLEOTIDE SEQUENCE [LARGE SCALE GENOMIC DNA]</scope>
    <source>
        <strain evidence="11">CIDEFI 213</strain>
    </source>
</reference>
<comment type="similarity">
    <text evidence="1">Belongs to the multicopper oxidase family.</text>
</comment>
<keyword evidence="6" id="KW-1133">Transmembrane helix</keyword>
<evidence type="ECO:0000313" key="11">
    <source>
        <dbReference type="Proteomes" id="UP000249619"/>
    </source>
</evidence>
<dbReference type="Pfam" id="PF07732">
    <property type="entry name" value="Cu-oxidase_3"/>
    <property type="match status" value="1"/>
</dbReference>
<dbReference type="Gene3D" id="2.60.40.420">
    <property type="entry name" value="Cupredoxins - blue copper proteins"/>
    <property type="match status" value="3"/>
</dbReference>
<dbReference type="PROSITE" id="PS00080">
    <property type="entry name" value="MULTICOPPER_OXIDASE2"/>
    <property type="match status" value="1"/>
</dbReference>
<evidence type="ECO:0000256" key="1">
    <source>
        <dbReference type="ARBA" id="ARBA00010609"/>
    </source>
</evidence>
<dbReference type="GO" id="GO:0016491">
    <property type="term" value="F:oxidoreductase activity"/>
    <property type="evidence" value="ECO:0007669"/>
    <property type="project" value="UniProtKB-KW"/>
</dbReference>
<dbReference type="CDD" id="cd13910">
    <property type="entry name" value="CuRO_3_MCO_like_4"/>
    <property type="match status" value="1"/>
</dbReference>
<keyword evidence="6" id="KW-0472">Membrane</keyword>
<feature type="compositionally biased region" description="Basic and acidic residues" evidence="5">
    <location>
        <begin position="29"/>
        <end position="48"/>
    </location>
</feature>
<keyword evidence="4" id="KW-0186">Copper</keyword>
<dbReference type="InterPro" id="IPR011706">
    <property type="entry name" value="Cu-oxidase_C"/>
</dbReference>
<keyword evidence="11" id="KW-1185">Reference proteome</keyword>
<evidence type="ECO:0000259" key="7">
    <source>
        <dbReference type="Pfam" id="PF00394"/>
    </source>
</evidence>
<dbReference type="InterPro" id="IPR033138">
    <property type="entry name" value="Cu_oxidase_CS"/>
</dbReference>
<evidence type="ECO:0000256" key="4">
    <source>
        <dbReference type="ARBA" id="ARBA00023008"/>
    </source>
</evidence>
<feature type="region of interest" description="Disordered" evidence="5">
    <location>
        <begin position="428"/>
        <end position="448"/>
    </location>
</feature>
<organism evidence="10 11">
    <name type="scientific">Stemphylium lycopersici</name>
    <name type="common">Tomato gray leaf spot disease fungus</name>
    <name type="synonym">Thyrospora lycopersici</name>
    <dbReference type="NCBI Taxonomy" id="183478"/>
    <lineage>
        <taxon>Eukaryota</taxon>
        <taxon>Fungi</taxon>
        <taxon>Dikarya</taxon>
        <taxon>Ascomycota</taxon>
        <taxon>Pezizomycotina</taxon>
        <taxon>Dothideomycetes</taxon>
        <taxon>Pleosporomycetidae</taxon>
        <taxon>Pleosporales</taxon>
        <taxon>Pleosporineae</taxon>
        <taxon>Pleosporaceae</taxon>
        <taxon>Stemphylium</taxon>
    </lineage>
</organism>
<dbReference type="AlphaFoldDB" id="A0A364N1C6"/>
<feature type="compositionally biased region" description="Basic and acidic residues" evidence="5">
    <location>
        <begin position="1"/>
        <end position="22"/>
    </location>
</feature>
<keyword evidence="2" id="KW-0479">Metal-binding</keyword>
<evidence type="ECO:0000313" key="10">
    <source>
        <dbReference type="EMBL" id="RAR09407.1"/>
    </source>
</evidence>
<dbReference type="FunFam" id="2.60.40.420:FF:000071">
    <property type="entry name" value="Conidial pigment biosynthesis oxidase Abr1/brown 1"/>
    <property type="match status" value="1"/>
</dbReference>
<dbReference type="InterPro" id="IPR001117">
    <property type="entry name" value="Cu-oxidase_2nd"/>
</dbReference>
<evidence type="ECO:0000256" key="2">
    <source>
        <dbReference type="ARBA" id="ARBA00022723"/>
    </source>
</evidence>
<feature type="domain" description="Plastocyanin-like" evidence="8">
    <location>
        <begin position="546"/>
        <end position="666"/>
    </location>
</feature>
<dbReference type="GO" id="GO:0005507">
    <property type="term" value="F:copper ion binding"/>
    <property type="evidence" value="ECO:0007669"/>
    <property type="project" value="InterPro"/>
</dbReference>
<dbReference type="InterPro" id="IPR002355">
    <property type="entry name" value="Cu_oxidase_Cu_BS"/>
</dbReference>
<dbReference type="EMBL" id="QGDH01000076">
    <property type="protein sequence ID" value="RAR09407.1"/>
    <property type="molecule type" value="Genomic_DNA"/>
</dbReference>
<feature type="region of interest" description="Disordered" evidence="5">
    <location>
        <begin position="1"/>
        <end position="48"/>
    </location>
</feature>
<dbReference type="InterPro" id="IPR008972">
    <property type="entry name" value="Cupredoxin"/>
</dbReference>
<sequence length="705" mass="79504">MGRGESFHMHDLSDKTSQHLEEQVGLLNESKEHYSNDHESSRDGRESSWREIDQVVQHQKPRQSWTRTIFIFSLLACTILVLFHEALSSRHKTLKSPPTSSTAYLRSEEDYILSPDWDFNSPPTTREYTWIISDHTLNPDGVYRPMILINDTFPGPLIECNEGDELVVHIHNRATNATSIHWHGLYQNGTNWMDGTVGITQCAIAPNHSFTYRFNASSQSGTYWYHSHVSMQASDGLVGPLIIHARGTNQEKGALQKMPYEQDRVLLLSDHYYDLSSSLLTQYLAPGSENDEPVPPSALINGRNVRNCSHLPARDCNATGLSNALFDLPRKGNTRLRVINVGAFAEFALQIDEHEVFVTEVDGTDVAPQGIHRLNINPAQRYSVIVTPPPKKKEEGGSDLYWIRARMITHCFAYEEPELQEEVRGVLSYSSPSDHGGDGKTKESVPDSKDWPEIIDVECRDLNTSLLEPVVVVAAPEVDPQHTLYLRSSFQIRDWRLSRGYLNESSFRINGTTPLLHTLLSEDWNSNALDAKSNDDGREDGILTTPLLSPETELTYQTTKLQTITLLIHNFDDGNHPFHLHGYKFFVLAQGHGYPPDSLLQPSSSSSDSQSHINRTNPLRRDTASVEAYGWLLISFVADNPGVWAFHCHIGWHTEAGLMMVFATRVDDMRDWHVPGEVDELCGMEGVERGMGPGDERWIGWKGDE</sequence>
<feature type="compositionally biased region" description="Low complexity" evidence="5">
    <location>
        <begin position="597"/>
        <end position="611"/>
    </location>
</feature>
<dbReference type="CDD" id="cd13857">
    <property type="entry name" value="CuRO_1_Diphenol_Ox"/>
    <property type="match status" value="1"/>
</dbReference>
<dbReference type="SUPFAM" id="SSF49503">
    <property type="entry name" value="Cupredoxins"/>
    <property type="match status" value="3"/>
</dbReference>
<dbReference type="Pfam" id="PF07731">
    <property type="entry name" value="Cu-oxidase_2"/>
    <property type="match status" value="1"/>
</dbReference>
<evidence type="ECO:0000259" key="8">
    <source>
        <dbReference type="Pfam" id="PF07731"/>
    </source>
</evidence>
<accession>A0A364N1C6</accession>
<feature type="domain" description="Plastocyanin-like" evidence="9">
    <location>
        <begin position="134"/>
        <end position="246"/>
    </location>
</feature>
<evidence type="ECO:0000259" key="9">
    <source>
        <dbReference type="Pfam" id="PF07732"/>
    </source>
</evidence>
<keyword evidence="6" id="KW-0812">Transmembrane</keyword>
<protein>
    <submittedName>
        <fullName evidence="10">Multicopper oxidase</fullName>
    </submittedName>
</protein>
<dbReference type="PANTHER" id="PTHR11709">
    <property type="entry name" value="MULTI-COPPER OXIDASE"/>
    <property type="match status" value="1"/>
</dbReference>
<dbReference type="PROSITE" id="PS00079">
    <property type="entry name" value="MULTICOPPER_OXIDASE1"/>
    <property type="match status" value="2"/>
</dbReference>
<dbReference type="InterPro" id="IPR011707">
    <property type="entry name" value="Cu-oxidase-like_N"/>
</dbReference>
<evidence type="ECO:0000256" key="6">
    <source>
        <dbReference type="SAM" id="Phobius"/>
    </source>
</evidence>
<proteinExistence type="inferred from homology"/>
<dbReference type="PANTHER" id="PTHR11709:SF414">
    <property type="entry name" value="ADR239WP"/>
    <property type="match status" value="1"/>
</dbReference>
<comment type="caution">
    <text evidence="10">The sequence shown here is derived from an EMBL/GenBank/DDBJ whole genome shotgun (WGS) entry which is preliminary data.</text>
</comment>
<dbReference type="Proteomes" id="UP000249619">
    <property type="component" value="Unassembled WGS sequence"/>
</dbReference>
<feature type="domain" description="Plastocyanin-like" evidence="7">
    <location>
        <begin position="263"/>
        <end position="410"/>
    </location>
</feature>
<feature type="region of interest" description="Disordered" evidence="5">
    <location>
        <begin position="597"/>
        <end position="619"/>
    </location>
</feature>
<evidence type="ECO:0000256" key="3">
    <source>
        <dbReference type="ARBA" id="ARBA00023002"/>
    </source>
</evidence>
<dbReference type="Pfam" id="PF00394">
    <property type="entry name" value="Cu-oxidase"/>
    <property type="match status" value="1"/>
</dbReference>
<keyword evidence="3" id="KW-0560">Oxidoreductase</keyword>
<feature type="transmembrane region" description="Helical" evidence="6">
    <location>
        <begin position="69"/>
        <end position="87"/>
    </location>
</feature>
<gene>
    <name evidence="10" type="ORF">DDE83_005561</name>
</gene>
<name>A0A364N1C6_STELY</name>
<feature type="compositionally biased region" description="Basic and acidic residues" evidence="5">
    <location>
        <begin position="435"/>
        <end position="448"/>
    </location>
</feature>
<dbReference type="InterPro" id="IPR045087">
    <property type="entry name" value="Cu-oxidase_fam"/>
</dbReference>